<organism evidence="1 2">
    <name type="scientific">Nibrella saemangeumensis</name>
    <dbReference type="NCBI Taxonomy" id="1084526"/>
    <lineage>
        <taxon>Bacteria</taxon>
        <taxon>Pseudomonadati</taxon>
        <taxon>Bacteroidota</taxon>
        <taxon>Cytophagia</taxon>
        <taxon>Cytophagales</taxon>
        <taxon>Spirosomataceae</taxon>
        <taxon>Nibrella</taxon>
    </lineage>
</organism>
<keyword evidence="2" id="KW-1185">Reference proteome</keyword>
<evidence type="ECO:0000313" key="1">
    <source>
        <dbReference type="EMBL" id="GAA4459267.1"/>
    </source>
</evidence>
<gene>
    <name evidence="1" type="ORF">GCM10023189_32680</name>
</gene>
<dbReference type="Proteomes" id="UP001501175">
    <property type="component" value="Unassembled WGS sequence"/>
</dbReference>
<proteinExistence type="predicted"/>
<protein>
    <submittedName>
        <fullName evidence="1">Uncharacterized protein</fullName>
    </submittedName>
</protein>
<dbReference type="RefSeq" id="WP_345244944.1">
    <property type="nucleotide sequence ID" value="NZ_BAABHD010000031.1"/>
</dbReference>
<name>A0ABP8N3A5_9BACT</name>
<evidence type="ECO:0000313" key="2">
    <source>
        <dbReference type="Proteomes" id="UP001501175"/>
    </source>
</evidence>
<reference evidence="2" key="1">
    <citation type="journal article" date="2019" name="Int. J. Syst. Evol. Microbiol.">
        <title>The Global Catalogue of Microorganisms (GCM) 10K type strain sequencing project: providing services to taxonomists for standard genome sequencing and annotation.</title>
        <authorList>
            <consortium name="The Broad Institute Genomics Platform"/>
            <consortium name="The Broad Institute Genome Sequencing Center for Infectious Disease"/>
            <person name="Wu L."/>
            <person name="Ma J."/>
        </authorList>
    </citation>
    <scope>NUCLEOTIDE SEQUENCE [LARGE SCALE GENOMIC DNA]</scope>
    <source>
        <strain evidence="2">JCM 17927</strain>
    </source>
</reference>
<accession>A0ABP8N3A5</accession>
<sequence length="87" mass="10099">MAFVINLADAIGREYYLSVPGKMVPMDQPSQEEPKVFTHTGRIEKLVKSMSETYPATCQVYALERKEFEKRRQLLQNPPQPKTKKKK</sequence>
<comment type="caution">
    <text evidence="1">The sequence shown here is derived from an EMBL/GenBank/DDBJ whole genome shotgun (WGS) entry which is preliminary data.</text>
</comment>
<dbReference type="EMBL" id="BAABHD010000031">
    <property type="protein sequence ID" value="GAA4459267.1"/>
    <property type="molecule type" value="Genomic_DNA"/>
</dbReference>